<evidence type="ECO:0000259" key="4">
    <source>
        <dbReference type="PROSITE" id="PS50943"/>
    </source>
</evidence>
<dbReference type="InterPro" id="IPR001387">
    <property type="entry name" value="Cro/C1-type_HTH"/>
</dbReference>
<dbReference type="InterPro" id="IPR047761">
    <property type="entry name" value="NadS-like"/>
</dbReference>
<dbReference type="InterPro" id="IPR052359">
    <property type="entry name" value="HTH-type_reg/antitoxin"/>
</dbReference>
<dbReference type="PANTHER" id="PTHR36511:SF3">
    <property type="entry name" value="ANTITOXIN HIGA-2"/>
    <property type="match status" value="1"/>
</dbReference>
<reference evidence="5 6" key="1">
    <citation type="submission" date="2021-12" db="EMBL/GenBank/DDBJ databases">
        <title>Identification and characterization of A. suis stains in western Canada.</title>
        <authorList>
            <person name="Kulathunga D.G.R.S."/>
            <person name="De Oliveira Costa M."/>
        </authorList>
    </citation>
    <scope>NUCLEOTIDE SEQUENCE [LARGE SCALE GENOMIC DNA]</scope>
    <source>
        <strain evidence="5 6">18_292</strain>
    </source>
</reference>
<sequence length="98" mass="11129">MEKRLFERLVQGLEEMVAIEKGEVEVPSHRIHAHKIPNTKAIRTQHHLKQAEFAQLLGVSTNLVQSWEIGRRVPNGAARKLLAIIEQQPNLVPLLQSL</sequence>
<evidence type="ECO:0000256" key="3">
    <source>
        <dbReference type="ARBA" id="ARBA00023163"/>
    </source>
</evidence>
<dbReference type="Pfam" id="PF01381">
    <property type="entry name" value="HTH_3"/>
    <property type="match status" value="1"/>
</dbReference>
<gene>
    <name evidence="5" type="ORF">LZL92_04650</name>
</gene>
<dbReference type="Gene3D" id="1.10.260.40">
    <property type="entry name" value="lambda repressor-like DNA-binding domains"/>
    <property type="match status" value="1"/>
</dbReference>
<comment type="caution">
    <text evidence="5">The sequence shown here is derived from an EMBL/GenBank/DDBJ whole genome shotgun (WGS) entry which is preliminary data.</text>
</comment>
<dbReference type="SUPFAM" id="SSF47413">
    <property type="entry name" value="lambda repressor-like DNA-binding domains"/>
    <property type="match status" value="1"/>
</dbReference>
<keyword evidence="6" id="KW-1185">Reference proteome</keyword>
<accession>A0ABT1WT16</accession>
<dbReference type="PANTHER" id="PTHR36511">
    <property type="entry name" value="MERR FAMILY BACTERIAL REGULATORY PROTEIN"/>
    <property type="match status" value="1"/>
</dbReference>
<dbReference type="PROSITE" id="PS50943">
    <property type="entry name" value="HTH_CROC1"/>
    <property type="match status" value="1"/>
</dbReference>
<keyword evidence="2" id="KW-0238">DNA-binding</keyword>
<dbReference type="NCBIfam" id="NF041265">
    <property type="entry name" value="NadS"/>
    <property type="match status" value="1"/>
</dbReference>
<evidence type="ECO:0000256" key="2">
    <source>
        <dbReference type="ARBA" id="ARBA00023125"/>
    </source>
</evidence>
<keyword evidence="1" id="KW-0805">Transcription regulation</keyword>
<keyword evidence="3" id="KW-0804">Transcription</keyword>
<dbReference type="CDD" id="cd00093">
    <property type="entry name" value="HTH_XRE"/>
    <property type="match status" value="1"/>
</dbReference>
<name>A0ABT1WT16_ACTSU</name>
<dbReference type="Proteomes" id="UP001206331">
    <property type="component" value="Unassembled WGS sequence"/>
</dbReference>
<evidence type="ECO:0000313" key="5">
    <source>
        <dbReference type="EMBL" id="MCQ9629569.1"/>
    </source>
</evidence>
<organism evidence="5 6">
    <name type="scientific">Actinobacillus suis</name>
    <dbReference type="NCBI Taxonomy" id="716"/>
    <lineage>
        <taxon>Bacteria</taxon>
        <taxon>Pseudomonadati</taxon>
        <taxon>Pseudomonadota</taxon>
        <taxon>Gammaproteobacteria</taxon>
        <taxon>Pasteurellales</taxon>
        <taxon>Pasteurellaceae</taxon>
        <taxon>Actinobacillus</taxon>
    </lineage>
</organism>
<dbReference type="InterPro" id="IPR010982">
    <property type="entry name" value="Lambda_DNA-bd_dom_sf"/>
</dbReference>
<feature type="domain" description="HTH cro/C1-type" evidence="4">
    <location>
        <begin position="40"/>
        <end position="92"/>
    </location>
</feature>
<dbReference type="GeneID" id="34291642"/>
<dbReference type="RefSeq" id="WP_014991852.1">
    <property type="nucleotide sequence ID" value="NZ_CP090556.1"/>
</dbReference>
<dbReference type="EMBL" id="JAJUPA010000003">
    <property type="protein sequence ID" value="MCQ9629569.1"/>
    <property type="molecule type" value="Genomic_DNA"/>
</dbReference>
<protein>
    <submittedName>
        <fullName evidence="5">Helix-turn-helix domain-containing protein</fullName>
    </submittedName>
</protein>
<evidence type="ECO:0000313" key="6">
    <source>
        <dbReference type="Proteomes" id="UP001206331"/>
    </source>
</evidence>
<evidence type="ECO:0000256" key="1">
    <source>
        <dbReference type="ARBA" id="ARBA00023015"/>
    </source>
</evidence>
<proteinExistence type="predicted"/>